<evidence type="ECO:0000313" key="13">
    <source>
        <dbReference type="Proteomes" id="UP000319576"/>
    </source>
</evidence>
<feature type="domain" description="Transcription elongation factor GreA/GreB C-terminal" evidence="10">
    <location>
        <begin position="83"/>
        <end position="157"/>
    </location>
</feature>
<dbReference type="NCBIfam" id="TIGR01462">
    <property type="entry name" value="greA"/>
    <property type="match status" value="1"/>
</dbReference>
<dbReference type="HAMAP" id="MF_00105">
    <property type="entry name" value="GreA_GreB"/>
    <property type="match status" value="1"/>
</dbReference>
<dbReference type="InterPro" id="IPR018151">
    <property type="entry name" value="TF_GreA/GreB_CS"/>
</dbReference>
<dbReference type="InterPro" id="IPR036805">
    <property type="entry name" value="Tscrpt_elong_fac_GreA/B_N_sf"/>
</dbReference>
<evidence type="ECO:0000256" key="1">
    <source>
        <dbReference type="ARBA" id="ARBA00008213"/>
    </source>
</evidence>
<dbReference type="AlphaFoldDB" id="A0A517Y0W2"/>
<dbReference type="Proteomes" id="UP000319576">
    <property type="component" value="Chromosome"/>
</dbReference>
<protein>
    <recommendedName>
        <fullName evidence="2 8">Transcription elongation factor GreA</fullName>
    </recommendedName>
    <alternativeName>
        <fullName evidence="7 8">Transcript cleavage factor GreA</fullName>
    </alternativeName>
</protein>
<dbReference type="InterPro" id="IPR022691">
    <property type="entry name" value="Tscrpt_elong_fac_GreA/B_N"/>
</dbReference>
<dbReference type="Pfam" id="PF01272">
    <property type="entry name" value="GreA_GreB"/>
    <property type="match status" value="1"/>
</dbReference>
<dbReference type="NCBIfam" id="NF001263">
    <property type="entry name" value="PRK00226.1-4"/>
    <property type="match status" value="1"/>
</dbReference>
<comment type="similarity">
    <text evidence="1 8 9">Belongs to the GreA/GreB family.</text>
</comment>
<evidence type="ECO:0000313" key="12">
    <source>
        <dbReference type="EMBL" id="QDU23400.1"/>
    </source>
</evidence>
<evidence type="ECO:0000256" key="7">
    <source>
        <dbReference type="ARBA" id="ARBA00030776"/>
    </source>
</evidence>
<dbReference type="OrthoDB" id="9808774at2"/>
<evidence type="ECO:0000256" key="6">
    <source>
        <dbReference type="ARBA" id="ARBA00024916"/>
    </source>
</evidence>
<evidence type="ECO:0000259" key="10">
    <source>
        <dbReference type="Pfam" id="PF01272"/>
    </source>
</evidence>
<dbReference type="GO" id="GO:0006354">
    <property type="term" value="P:DNA-templated transcription elongation"/>
    <property type="evidence" value="ECO:0007669"/>
    <property type="project" value="TreeGrafter"/>
</dbReference>
<evidence type="ECO:0000256" key="3">
    <source>
        <dbReference type="ARBA" id="ARBA00023015"/>
    </source>
</evidence>
<dbReference type="EMBL" id="CP036273">
    <property type="protein sequence ID" value="QDU23400.1"/>
    <property type="molecule type" value="Genomic_DNA"/>
</dbReference>
<dbReference type="InterPro" id="IPR023459">
    <property type="entry name" value="Tscrpt_elong_fac_GreA/B_fam"/>
</dbReference>
<reference evidence="12 13" key="1">
    <citation type="submission" date="2019-02" db="EMBL/GenBank/DDBJ databases">
        <title>Deep-cultivation of Planctomycetes and their phenomic and genomic characterization uncovers novel biology.</title>
        <authorList>
            <person name="Wiegand S."/>
            <person name="Jogler M."/>
            <person name="Boedeker C."/>
            <person name="Pinto D."/>
            <person name="Vollmers J."/>
            <person name="Rivas-Marin E."/>
            <person name="Kohn T."/>
            <person name="Peeters S.H."/>
            <person name="Heuer A."/>
            <person name="Rast P."/>
            <person name="Oberbeckmann S."/>
            <person name="Bunk B."/>
            <person name="Jeske O."/>
            <person name="Meyerdierks A."/>
            <person name="Storesund J.E."/>
            <person name="Kallscheuer N."/>
            <person name="Luecker S."/>
            <person name="Lage O.M."/>
            <person name="Pohl T."/>
            <person name="Merkel B.J."/>
            <person name="Hornburger P."/>
            <person name="Mueller R.-W."/>
            <person name="Bruemmer F."/>
            <person name="Labrenz M."/>
            <person name="Spormann A.M."/>
            <person name="Op den Camp H."/>
            <person name="Overmann J."/>
            <person name="Amann R."/>
            <person name="Jetten M.S.M."/>
            <person name="Mascher T."/>
            <person name="Medema M.H."/>
            <person name="Devos D.P."/>
            <person name="Kaster A.-K."/>
            <person name="Ovreas L."/>
            <person name="Rohde M."/>
            <person name="Galperin M.Y."/>
            <person name="Jogler C."/>
        </authorList>
    </citation>
    <scope>NUCLEOTIDE SEQUENCE [LARGE SCALE GENOMIC DNA]</scope>
    <source>
        <strain evidence="12 13">ETA_A1</strain>
    </source>
</reference>
<keyword evidence="3 8" id="KW-0805">Transcription regulation</keyword>
<comment type="function">
    <text evidence="6 8 9">Necessary for efficient RNA polymerase transcription elongation past template-encoded arresting sites. The arresting sites in DNA have the property of trapping a certain fraction of elongating RNA polymerases that pass through, resulting in locked ternary complexes. Cleavage of the nascent transcript by cleavage factors such as GreA or GreB allows the resumption of elongation from the new 3'terminus. GreA releases sequences of 2 to 3 nucleotides.</text>
</comment>
<keyword evidence="12" id="KW-0251">Elongation factor</keyword>
<organism evidence="12 13">
    <name type="scientific">Urbifossiella limnaea</name>
    <dbReference type="NCBI Taxonomy" id="2528023"/>
    <lineage>
        <taxon>Bacteria</taxon>
        <taxon>Pseudomonadati</taxon>
        <taxon>Planctomycetota</taxon>
        <taxon>Planctomycetia</taxon>
        <taxon>Gemmatales</taxon>
        <taxon>Gemmataceae</taxon>
        <taxon>Urbifossiella</taxon>
    </lineage>
</organism>
<dbReference type="Gene3D" id="1.10.287.180">
    <property type="entry name" value="Transcription elongation factor, GreA/GreB, N-terminal domain"/>
    <property type="match status" value="1"/>
</dbReference>
<keyword evidence="12" id="KW-0648">Protein biosynthesis</keyword>
<name>A0A517Y0W2_9BACT</name>
<evidence type="ECO:0000256" key="2">
    <source>
        <dbReference type="ARBA" id="ARBA00013729"/>
    </source>
</evidence>
<evidence type="ECO:0000259" key="11">
    <source>
        <dbReference type="Pfam" id="PF03449"/>
    </source>
</evidence>
<dbReference type="PANTHER" id="PTHR30437">
    <property type="entry name" value="TRANSCRIPTION ELONGATION FACTOR GREA"/>
    <property type="match status" value="1"/>
</dbReference>
<dbReference type="InterPro" id="IPR001437">
    <property type="entry name" value="Tscrpt_elong_fac_GreA/B_C"/>
</dbReference>
<dbReference type="GO" id="GO:0003746">
    <property type="term" value="F:translation elongation factor activity"/>
    <property type="evidence" value="ECO:0007669"/>
    <property type="project" value="UniProtKB-KW"/>
</dbReference>
<dbReference type="GO" id="GO:0032784">
    <property type="term" value="P:regulation of DNA-templated transcription elongation"/>
    <property type="evidence" value="ECO:0007669"/>
    <property type="project" value="UniProtKB-UniRule"/>
</dbReference>
<dbReference type="InterPro" id="IPR036953">
    <property type="entry name" value="GreA/GreB_C_sf"/>
</dbReference>
<dbReference type="PANTHER" id="PTHR30437:SF4">
    <property type="entry name" value="TRANSCRIPTION ELONGATION FACTOR GREA"/>
    <property type="match status" value="1"/>
</dbReference>
<dbReference type="NCBIfam" id="NF001261">
    <property type="entry name" value="PRK00226.1-2"/>
    <property type="match status" value="1"/>
</dbReference>
<evidence type="ECO:0000256" key="4">
    <source>
        <dbReference type="ARBA" id="ARBA00023125"/>
    </source>
</evidence>
<dbReference type="PROSITE" id="PS00829">
    <property type="entry name" value="GREAB_1"/>
    <property type="match status" value="1"/>
</dbReference>
<dbReference type="PIRSF" id="PIRSF006092">
    <property type="entry name" value="GreA_GreB"/>
    <property type="match status" value="1"/>
</dbReference>
<dbReference type="FunFam" id="3.10.50.30:FF:000001">
    <property type="entry name" value="Transcription elongation factor GreA"/>
    <property type="match status" value="1"/>
</dbReference>
<dbReference type="Gene3D" id="3.10.50.30">
    <property type="entry name" value="Transcription elongation factor, GreA/GreB, C-terminal domain"/>
    <property type="match status" value="1"/>
</dbReference>
<evidence type="ECO:0000256" key="8">
    <source>
        <dbReference type="HAMAP-Rule" id="MF_00105"/>
    </source>
</evidence>
<dbReference type="InterPro" id="IPR006359">
    <property type="entry name" value="Tscrpt_elong_fac_GreA"/>
</dbReference>
<dbReference type="SUPFAM" id="SSF46557">
    <property type="entry name" value="GreA transcript cleavage protein, N-terminal domain"/>
    <property type="match status" value="1"/>
</dbReference>
<accession>A0A517Y0W2</accession>
<dbReference type="InterPro" id="IPR028624">
    <property type="entry name" value="Tscrpt_elong_fac_GreA/B"/>
</dbReference>
<dbReference type="FunFam" id="1.10.287.180:FF:000001">
    <property type="entry name" value="Transcription elongation factor GreA"/>
    <property type="match status" value="1"/>
</dbReference>
<proteinExistence type="inferred from homology"/>
<dbReference type="SUPFAM" id="SSF54534">
    <property type="entry name" value="FKBP-like"/>
    <property type="match status" value="1"/>
</dbReference>
<sequence length="162" mass="17753">MADDRIPMTREGYDKLKAELDRMRNVEMIAVTVRVAEARAMGDLSENAEYHAAREDQGILQAKINEVADRLARAAIVDMATLPKDTVAFGSKVKVMDLDLDEEETYELVGPGQENPDKGRILTGSPIGQGLLGRKKGDTVEIPVPRGTIRFKILDISMASGI</sequence>
<gene>
    <name evidence="8 12" type="primary">greA</name>
    <name evidence="12" type="ORF">ETAA1_54000</name>
</gene>
<dbReference type="GO" id="GO:0003677">
    <property type="term" value="F:DNA binding"/>
    <property type="evidence" value="ECO:0007669"/>
    <property type="project" value="UniProtKB-UniRule"/>
</dbReference>
<evidence type="ECO:0000256" key="5">
    <source>
        <dbReference type="ARBA" id="ARBA00023163"/>
    </source>
</evidence>
<dbReference type="KEGG" id="uli:ETAA1_54000"/>
<dbReference type="Pfam" id="PF03449">
    <property type="entry name" value="GreA_GreB_N"/>
    <property type="match status" value="1"/>
</dbReference>
<keyword evidence="5 8" id="KW-0804">Transcription</keyword>
<keyword evidence="4 8" id="KW-0238">DNA-binding</keyword>
<evidence type="ECO:0000256" key="9">
    <source>
        <dbReference type="RuleBase" id="RU000556"/>
    </source>
</evidence>
<dbReference type="GO" id="GO:0070063">
    <property type="term" value="F:RNA polymerase binding"/>
    <property type="evidence" value="ECO:0007669"/>
    <property type="project" value="InterPro"/>
</dbReference>
<keyword evidence="13" id="KW-1185">Reference proteome</keyword>
<feature type="domain" description="Transcription elongation factor GreA/GreB N-terminal" evidence="11">
    <location>
        <begin position="6"/>
        <end position="76"/>
    </location>
</feature>
<dbReference type="RefSeq" id="WP_145243641.1">
    <property type="nucleotide sequence ID" value="NZ_CP036273.1"/>
</dbReference>